<evidence type="ECO:0000313" key="2">
    <source>
        <dbReference type="Proteomes" id="UP000663879"/>
    </source>
</evidence>
<sequence length="341" mass="39544">MITNETLQLKNHSSLIVNPSLDDKPKIFVNETNEFHKLNLTSVVSNNQFKIRFRSKCASLKQDGSDENNNYLDANLTDSKIASIDDFNSLLVRNDHAKFKTKIYLSYLNYGSVNPFISNYDILHKNNPEFYKTLIKKPIEHSDSSYSLRSNAEKYKKILRLKETKKENILENEIELQATAKTNEELKLPDKNSVQSREDSTKNSIRILQQINTNKDKKKLSVVPNQFLIYRNEFVIPNKENSVKTNSSSQNNTNYIKLHSKDNSSLLSHNDKIFKENQNALVTNTNNKTNLLKEYRILNGQHTFLDASKLNYIVNWVEKVNKVQANEGKHTNTINKIFFYD</sequence>
<evidence type="ECO:0000313" key="1">
    <source>
        <dbReference type="EMBL" id="CAF0973106.1"/>
    </source>
</evidence>
<accession>A0A814ESF3</accession>
<dbReference type="Proteomes" id="UP000663879">
    <property type="component" value="Unassembled WGS sequence"/>
</dbReference>
<keyword evidence="2" id="KW-1185">Reference proteome</keyword>
<reference evidence="1" key="1">
    <citation type="submission" date="2021-02" db="EMBL/GenBank/DDBJ databases">
        <authorList>
            <person name="Nowell W R."/>
        </authorList>
    </citation>
    <scope>NUCLEOTIDE SEQUENCE</scope>
    <source>
        <strain evidence="1">Ploen Becks lab</strain>
    </source>
</reference>
<proteinExistence type="predicted"/>
<dbReference type="EMBL" id="CAJNOC010003217">
    <property type="protein sequence ID" value="CAF0973106.1"/>
    <property type="molecule type" value="Genomic_DNA"/>
</dbReference>
<dbReference type="OrthoDB" id="10550640at2759"/>
<gene>
    <name evidence="1" type="ORF">OXX778_LOCUS15022</name>
</gene>
<protein>
    <submittedName>
        <fullName evidence="1">Uncharacterized protein</fullName>
    </submittedName>
</protein>
<comment type="caution">
    <text evidence="1">The sequence shown here is derived from an EMBL/GenBank/DDBJ whole genome shotgun (WGS) entry which is preliminary data.</text>
</comment>
<organism evidence="1 2">
    <name type="scientific">Brachionus calyciflorus</name>
    <dbReference type="NCBI Taxonomy" id="104777"/>
    <lineage>
        <taxon>Eukaryota</taxon>
        <taxon>Metazoa</taxon>
        <taxon>Spiralia</taxon>
        <taxon>Gnathifera</taxon>
        <taxon>Rotifera</taxon>
        <taxon>Eurotatoria</taxon>
        <taxon>Monogononta</taxon>
        <taxon>Pseudotrocha</taxon>
        <taxon>Ploima</taxon>
        <taxon>Brachionidae</taxon>
        <taxon>Brachionus</taxon>
    </lineage>
</organism>
<dbReference type="AlphaFoldDB" id="A0A814ESF3"/>
<name>A0A814ESF3_9BILA</name>